<gene>
    <name evidence="2" type="ORF">JRO89_XS04G0186600</name>
</gene>
<dbReference type="PANTHER" id="PTHR33127">
    <property type="entry name" value="TRANSMEMBRANE PROTEIN"/>
    <property type="match status" value="1"/>
</dbReference>
<dbReference type="InterPro" id="IPR005174">
    <property type="entry name" value="KIB1-4_b-propeller"/>
</dbReference>
<proteinExistence type="predicted"/>
<accession>A0ABQ8I5W1</accession>
<dbReference type="Pfam" id="PF03478">
    <property type="entry name" value="Beta-prop_KIB1-4"/>
    <property type="match status" value="1"/>
</dbReference>
<evidence type="ECO:0000313" key="3">
    <source>
        <dbReference type="Proteomes" id="UP000827721"/>
    </source>
</evidence>
<reference evidence="2 3" key="1">
    <citation type="submission" date="2021-02" db="EMBL/GenBank/DDBJ databases">
        <title>Plant Genome Project.</title>
        <authorList>
            <person name="Zhang R.-G."/>
        </authorList>
    </citation>
    <scope>NUCLEOTIDE SEQUENCE [LARGE SCALE GENOMIC DNA]</scope>
    <source>
        <tissue evidence="2">Leaves</tissue>
    </source>
</reference>
<evidence type="ECO:0000259" key="1">
    <source>
        <dbReference type="Pfam" id="PF03478"/>
    </source>
</evidence>
<name>A0ABQ8I5W1_9ROSI</name>
<dbReference type="Proteomes" id="UP000827721">
    <property type="component" value="Unassembled WGS sequence"/>
</dbReference>
<dbReference type="PANTHER" id="PTHR33127:SF5">
    <property type="entry name" value="TRANSMEMBRANE PROTEIN"/>
    <property type="match status" value="1"/>
</dbReference>
<feature type="domain" description="KIB1-4 beta-propeller" evidence="1">
    <location>
        <begin position="60"/>
        <end position="263"/>
    </location>
</feature>
<dbReference type="InterPro" id="IPR011047">
    <property type="entry name" value="Quinoprotein_ADH-like_sf"/>
</dbReference>
<keyword evidence="3" id="KW-1185">Reference proteome</keyword>
<evidence type="ECO:0000313" key="2">
    <source>
        <dbReference type="EMBL" id="KAH7572020.1"/>
    </source>
</evidence>
<dbReference type="EMBL" id="JAFEMO010000004">
    <property type="protein sequence ID" value="KAH7572020.1"/>
    <property type="molecule type" value="Genomic_DNA"/>
</dbReference>
<dbReference type="SUPFAM" id="SSF50998">
    <property type="entry name" value="Quinoprotein alcohol dehydrogenase-like"/>
    <property type="match status" value="1"/>
</dbReference>
<organism evidence="2 3">
    <name type="scientific">Xanthoceras sorbifolium</name>
    <dbReference type="NCBI Taxonomy" id="99658"/>
    <lineage>
        <taxon>Eukaryota</taxon>
        <taxon>Viridiplantae</taxon>
        <taxon>Streptophyta</taxon>
        <taxon>Embryophyta</taxon>
        <taxon>Tracheophyta</taxon>
        <taxon>Spermatophyta</taxon>
        <taxon>Magnoliopsida</taxon>
        <taxon>eudicotyledons</taxon>
        <taxon>Gunneridae</taxon>
        <taxon>Pentapetalae</taxon>
        <taxon>rosids</taxon>
        <taxon>malvids</taxon>
        <taxon>Sapindales</taxon>
        <taxon>Sapindaceae</taxon>
        <taxon>Xanthoceroideae</taxon>
        <taxon>Xanthoceras</taxon>
    </lineage>
</organism>
<protein>
    <recommendedName>
        <fullName evidence="1">KIB1-4 beta-propeller domain-containing protein</fullName>
    </recommendedName>
</protein>
<comment type="caution">
    <text evidence="2">The sequence shown here is derived from an EMBL/GenBank/DDBJ whole genome shotgun (WGS) entry which is preliminary data.</text>
</comment>
<sequence>MLAIEEGSKTCFTNTTKKKSEPKQDTSYLSKDIDTEEFLPWGLRFYWDNQNSDGGGTCKLFDLSTETCYTVEKPTYGTERELVGAVICASRCGWVLFSKLIFVYNHSSHYRNKIFFLYSPFTNEIIEFPLLERDQSQEATFSSNPDSPDCTVIALSTRGINLCIKTCPLGGKSWNTFEFNNVTYKHSLCRLLNSTFILDMVYAGGFFYLLFKNGKLGAFNIKQQEWKWLTVQYPVIVRTMSHDSYTNGLSVSFNGDVILCSREDHHPWSFFKLDLS</sequence>